<dbReference type="InterPro" id="IPR011054">
    <property type="entry name" value="Rudment_hybrid_motif"/>
</dbReference>
<proteinExistence type="predicted"/>
<evidence type="ECO:0000256" key="5">
    <source>
        <dbReference type="ARBA" id="ARBA00022840"/>
    </source>
</evidence>
<dbReference type="Pfam" id="PF00289">
    <property type="entry name" value="Biotin_carb_N"/>
    <property type="match status" value="1"/>
</dbReference>
<keyword evidence="11" id="KW-1185">Reference proteome</keyword>
<dbReference type="EMBL" id="JBHUCP010000007">
    <property type="protein sequence ID" value="MFD1530020.1"/>
    <property type="molecule type" value="Genomic_DNA"/>
</dbReference>
<evidence type="ECO:0000313" key="10">
    <source>
        <dbReference type="EMBL" id="MFD1530020.1"/>
    </source>
</evidence>
<name>A0ABW4FH81_9PSEU</name>
<comment type="caution">
    <text evidence="10">The sequence shown here is derived from an EMBL/GenBank/DDBJ whole genome shotgun (WGS) entry which is preliminary data.</text>
</comment>
<evidence type="ECO:0000259" key="8">
    <source>
        <dbReference type="PROSITE" id="PS50975"/>
    </source>
</evidence>
<keyword evidence="5 7" id="KW-0067">ATP-binding</keyword>
<evidence type="ECO:0000256" key="4">
    <source>
        <dbReference type="ARBA" id="ARBA00022741"/>
    </source>
</evidence>
<dbReference type="InterPro" id="IPR016185">
    <property type="entry name" value="PreATP-grasp_dom_sf"/>
</dbReference>
<dbReference type="PANTHER" id="PTHR48095">
    <property type="entry name" value="PYRUVATE CARBOXYLASE SUBUNIT A"/>
    <property type="match status" value="1"/>
</dbReference>
<dbReference type="InterPro" id="IPR011761">
    <property type="entry name" value="ATP-grasp"/>
</dbReference>
<feature type="domain" description="Biotin carboxylation" evidence="9">
    <location>
        <begin position="47"/>
        <end position="490"/>
    </location>
</feature>
<dbReference type="InterPro" id="IPR051602">
    <property type="entry name" value="ACC_Biotin_Carboxylase"/>
</dbReference>
<evidence type="ECO:0000256" key="2">
    <source>
        <dbReference type="ARBA" id="ARBA00013263"/>
    </source>
</evidence>
<dbReference type="SUPFAM" id="SSF52440">
    <property type="entry name" value="PreATP-grasp domain"/>
    <property type="match status" value="1"/>
</dbReference>
<dbReference type="InterPro" id="IPR005482">
    <property type="entry name" value="Biotin_COase_C"/>
</dbReference>
<dbReference type="EC" id="6.3.4.14" evidence="2"/>
<dbReference type="SUPFAM" id="SSF56059">
    <property type="entry name" value="Glutathione synthetase ATP-binding domain-like"/>
    <property type="match status" value="1"/>
</dbReference>
<comment type="function">
    <text evidence="1">This protein is a component of the acetyl coenzyme A carboxylase complex; first, biotin carboxylase catalyzes the carboxylation of the carrier protein and then the transcarboxylase transfers the carboxyl group to form malonyl-CoA.</text>
</comment>
<dbReference type="PANTHER" id="PTHR48095:SF2">
    <property type="entry name" value="BIOTIN CARBOXYLASE, CHLOROPLASTIC"/>
    <property type="match status" value="1"/>
</dbReference>
<dbReference type="PROSITE" id="PS50975">
    <property type="entry name" value="ATP_GRASP"/>
    <property type="match status" value="1"/>
</dbReference>
<sequence length="500" mass="52593">MTPGAVQTGAVQTGAVQTGAVQTGAVQTGAVQTGAVQTGAVRVGAPRIRRLLIANRGEIAARVIRTCARLGIESVLAASDADLDALPARLADRVVRLGPAPATASYLDATAVVRAAQAIAADAVHPGYGFLSENPVLARACADAEIVFVGPSAESLEAVGDKLRARAHAVAAGLPVVPGGEAADLAGARAVAAEVGYPLLVKAVSGGGGRGMKLVASPDELSHTLDLAMSEAAAAFGDPRVYLERFVESGRHVEVQVLGDGTRAVALGDRDCSVQRRYQKLFEEAPAPQLSEGARAGMAQAALALAEHLRYRGLGTVELLHDRERDSFYFLEMNARIQVEHPVTEMVTGLDLVAEQLAVAEGMPLRLRQEEIVLSGHAVECRINAEDWAHDFRPSPGRIDRVVLPVGDGIRVDTHVQGGSVVPPYYDSLLAKLVVHGRDRDDALARARAALQLLRIEGVTTTVPVHQLLLADPEFAAGGVDTAFFERFLTSHRPSLVEVS</sequence>
<dbReference type="PROSITE" id="PS50979">
    <property type="entry name" value="BC"/>
    <property type="match status" value="1"/>
</dbReference>
<dbReference type="Proteomes" id="UP001597145">
    <property type="component" value="Unassembled WGS sequence"/>
</dbReference>
<keyword evidence="4 7" id="KW-0547">Nucleotide-binding</keyword>
<evidence type="ECO:0000256" key="1">
    <source>
        <dbReference type="ARBA" id="ARBA00003761"/>
    </source>
</evidence>
<dbReference type="SMART" id="SM00878">
    <property type="entry name" value="Biotin_carb_C"/>
    <property type="match status" value="1"/>
</dbReference>
<evidence type="ECO:0000313" key="11">
    <source>
        <dbReference type="Proteomes" id="UP001597145"/>
    </source>
</evidence>
<evidence type="ECO:0000256" key="7">
    <source>
        <dbReference type="PROSITE-ProRule" id="PRU00409"/>
    </source>
</evidence>
<keyword evidence="3" id="KW-0436">Ligase</keyword>
<dbReference type="Pfam" id="PF02786">
    <property type="entry name" value="CPSase_L_D2"/>
    <property type="match status" value="1"/>
</dbReference>
<dbReference type="RefSeq" id="WP_379659740.1">
    <property type="nucleotide sequence ID" value="NZ_JBHUCP010000007.1"/>
</dbReference>
<dbReference type="InterPro" id="IPR011764">
    <property type="entry name" value="Biotin_carboxylation_dom"/>
</dbReference>
<protein>
    <recommendedName>
        <fullName evidence="2">biotin carboxylase</fullName>
        <ecNumber evidence="2">6.3.4.14</ecNumber>
    </recommendedName>
</protein>
<comment type="catalytic activity">
    <reaction evidence="6">
        <text>N(6)-biotinyl-L-lysyl-[protein] + hydrogencarbonate + ATP = N(6)-carboxybiotinyl-L-lysyl-[protein] + ADP + phosphate + H(+)</text>
        <dbReference type="Rhea" id="RHEA:13501"/>
        <dbReference type="Rhea" id="RHEA-COMP:10505"/>
        <dbReference type="Rhea" id="RHEA-COMP:10506"/>
        <dbReference type="ChEBI" id="CHEBI:15378"/>
        <dbReference type="ChEBI" id="CHEBI:17544"/>
        <dbReference type="ChEBI" id="CHEBI:30616"/>
        <dbReference type="ChEBI" id="CHEBI:43474"/>
        <dbReference type="ChEBI" id="CHEBI:83144"/>
        <dbReference type="ChEBI" id="CHEBI:83145"/>
        <dbReference type="ChEBI" id="CHEBI:456216"/>
        <dbReference type="EC" id="6.3.4.14"/>
    </reaction>
</comment>
<gene>
    <name evidence="10" type="ORF">ACFSCY_11255</name>
</gene>
<dbReference type="Gene3D" id="3.30.470.20">
    <property type="entry name" value="ATP-grasp fold, B domain"/>
    <property type="match status" value="1"/>
</dbReference>
<evidence type="ECO:0000256" key="6">
    <source>
        <dbReference type="ARBA" id="ARBA00048600"/>
    </source>
</evidence>
<dbReference type="InterPro" id="IPR005481">
    <property type="entry name" value="BC-like_N"/>
</dbReference>
<reference evidence="11" key="1">
    <citation type="journal article" date="2019" name="Int. J. Syst. Evol. Microbiol.">
        <title>The Global Catalogue of Microorganisms (GCM) 10K type strain sequencing project: providing services to taxonomists for standard genome sequencing and annotation.</title>
        <authorList>
            <consortium name="The Broad Institute Genomics Platform"/>
            <consortium name="The Broad Institute Genome Sequencing Center for Infectious Disease"/>
            <person name="Wu L."/>
            <person name="Ma J."/>
        </authorList>
    </citation>
    <scope>NUCLEOTIDE SEQUENCE [LARGE SCALE GENOMIC DNA]</scope>
    <source>
        <strain evidence="11">JCM 12165</strain>
    </source>
</reference>
<organism evidence="10 11">
    <name type="scientific">Pseudonocardia aurantiaca</name>
    <dbReference type="NCBI Taxonomy" id="75290"/>
    <lineage>
        <taxon>Bacteria</taxon>
        <taxon>Bacillati</taxon>
        <taxon>Actinomycetota</taxon>
        <taxon>Actinomycetes</taxon>
        <taxon>Pseudonocardiales</taxon>
        <taxon>Pseudonocardiaceae</taxon>
        <taxon>Pseudonocardia</taxon>
    </lineage>
</organism>
<dbReference type="InterPro" id="IPR005479">
    <property type="entry name" value="CPAse_ATP-bd"/>
</dbReference>
<feature type="domain" description="ATP-grasp" evidence="8">
    <location>
        <begin position="166"/>
        <end position="361"/>
    </location>
</feature>
<accession>A0ABW4FH81</accession>
<evidence type="ECO:0000256" key="3">
    <source>
        <dbReference type="ARBA" id="ARBA00022598"/>
    </source>
</evidence>
<evidence type="ECO:0000259" key="9">
    <source>
        <dbReference type="PROSITE" id="PS50979"/>
    </source>
</evidence>
<dbReference type="Pfam" id="PF02785">
    <property type="entry name" value="Biotin_carb_C"/>
    <property type="match status" value="1"/>
</dbReference>
<dbReference type="PROSITE" id="PS00867">
    <property type="entry name" value="CPSASE_2"/>
    <property type="match status" value="1"/>
</dbReference>
<dbReference type="SUPFAM" id="SSF51246">
    <property type="entry name" value="Rudiment single hybrid motif"/>
    <property type="match status" value="1"/>
</dbReference>